<comment type="caution">
    <text evidence="1">The sequence shown here is derived from an EMBL/GenBank/DDBJ whole genome shotgun (WGS) entry which is preliminary data.</text>
</comment>
<dbReference type="Pfam" id="PF07958">
    <property type="entry name" value="DUF1688"/>
    <property type="match status" value="1"/>
</dbReference>
<accession>A0A7X5F3T0</accession>
<gene>
    <name evidence="1" type="ORF">GWI72_13120</name>
</gene>
<dbReference type="Proteomes" id="UP000586722">
    <property type="component" value="Unassembled WGS sequence"/>
</dbReference>
<dbReference type="AlphaFoldDB" id="A0A7X5F3T0"/>
<sequence>MALLSSGAVRERCNRLLALGLDGELPHFTVDLDRLPAVAARVIEVTRRRYPDFAVPLRSCWRLFEAGGVDRWDMLAGARGFADVREMGRTAFDLAILAGLTGAEPGPDWIYREEVTGLPLARAEGLAVATLAMLAGGFFSAAPADPLRADAHALMRLDLAELAEGFQAGAANPLDGLAARAALLTRLGEATGLRPDLFASADEPRPGGLFDLLLDEATQGPLPASRLLDLLQDGLAPVLPGSLTLDGLGLGDTGRHPRLVTGDATTGLVPLHMRLQAIAWSLVEPLAWAGLEVCDLDGLTGLADADTAGLFLDGGVLALRDPAAAAGPHAPDAELVVEWRALSVALLDRLAAHLRADMGATADTLPIGCILEGGTAAAGREIAREKRPDGAPALAILREGTVF</sequence>
<proteinExistence type="predicted"/>
<reference evidence="2" key="1">
    <citation type="submission" date="2020-01" db="EMBL/GenBank/DDBJ databases">
        <authorList>
            <person name="Fang Y."/>
            <person name="Sun R."/>
            <person name="Nie L."/>
            <person name="He J."/>
            <person name="Hao L."/>
            <person name="Wang L."/>
            <person name="Su S."/>
            <person name="Lv E."/>
            <person name="Zhang Z."/>
            <person name="Xie R."/>
            <person name="Liu H."/>
        </authorList>
    </citation>
    <scope>NUCLEOTIDE SEQUENCE [LARGE SCALE GENOMIC DNA]</scope>
    <source>
        <strain evidence="2">XCT-53</strain>
    </source>
</reference>
<dbReference type="PANTHER" id="PTHR31687">
    <property type="match status" value="1"/>
</dbReference>
<dbReference type="PANTHER" id="PTHR31687:SF3">
    <property type="entry name" value="PROTEIN URG3"/>
    <property type="match status" value="1"/>
</dbReference>
<name>A0A7X5F3T0_9HYPH</name>
<organism evidence="1 2">
    <name type="scientific">Pannonibacter tanglangensis</name>
    <dbReference type="NCBI Taxonomy" id="2750084"/>
    <lineage>
        <taxon>Bacteria</taxon>
        <taxon>Pseudomonadati</taxon>
        <taxon>Pseudomonadota</taxon>
        <taxon>Alphaproteobacteria</taxon>
        <taxon>Hyphomicrobiales</taxon>
        <taxon>Stappiaceae</taxon>
        <taxon>Pannonibacter</taxon>
    </lineage>
</organism>
<evidence type="ECO:0000313" key="1">
    <source>
        <dbReference type="EMBL" id="NBN79213.1"/>
    </source>
</evidence>
<protein>
    <submittedName>
        <fullName evidence="1">DUF1688 family protein</fullName>
    </submittedName>
</protein>
<evidence type="ECO:0000313" key="2">
    <source>
        <dbReference type="Proteomes" id="UP000586722"/>
    </source>
</evidence>
<keyword evidence="2" id="KW-1185">Reference proteome</keyword>
<dbReference type="EMBL" id="JAABLQ010000001">
    <property type="protein sequence ID" value="NBN79213.1"/>
    <property type="molecule type" value="Genomic_DNA"/>
</dbReference>
<dbReference type="InterPro" id="IPR012469">
    <property type="entry name" value="DUF1688"/>
</dbReference>